<comment type="caution">
    <text evidence="4">The sequence shown here is derived from an EMBL/GenBank/DDBJ whole genome shotgun (WGS) entry which is preliminary data.</text>
</comment>
<feature type="region of interest" description="Disordered" evidence="1">
    <location>
        <begin position="397"/>
        <end position="469"/>
    </location>
</feature>
<organism evidence="4 5">
    <name type="scientific">Candidatus Jacksonbacteria bacterium RIFCSPLOWO2_02_FULL_44_20</name>
    <dbReference type="NCBI Taxonomy" id="1798460"/>
    <lineage>
        <taxon>Bacteria</taxon>
        <taxon>Candidatus Jacksoniibacteriota</taxon>
    </lineage>
</organism>
<keyword evidence="3" id="KW-0732">Signal</keyword>
<proteinExistence type="predicted"/>
<feature type="transmembrane region" description="Helical" evidence="2">
    <location>
        <begin position="474"/>
        <end position="495"/>
    </location>
</feature>
<keyword evidence="2" id="KW-0472">Membrane</keyword>
<evidence type="ECO:0000256" key="2">
    <source>
        <dbReference type="SAM" id="Phobius"/>
    </source>
</evidence>
<dbReference type="EMBL" id="MHJU01000038">
    <property type="protein sequence ID" value="OGY72289.1"/>
    <property type="molecule type" value="Genomic_DNA"/>
</dbReference>
<evidence type="ECO:0000313" key="4">
    <source>
        <dbReference type="EMBL" id="OGY72289.1"/>
    </source>
</evidence>
<evidence type="ECO:0000313" key="5">
    <source>
        <dbReference type="Proteomes" id="UP000178315"/>
    </source>
</evidence>
<dbReference type="Proteomes" id="UP000178315">
    <property type="component" value="Unassembled WGS sequence"/>
</dbReference>
<feature type="chain" id="PRO_5009581906" description="Bacterial Ig-like domain-containing protein" evidence="3">
    <location>
        <begin position="25"/>
        <end position="553"/>
    </location>
</feature>
<sequence length="553" mass="60452">MRLKFFISFIGLLLAQVFFVVAHAQTLPIPPTILKPDTSAITTAKPFIAGVSPNDTIVEITVDGAIIGNTITNNHSSGTGNFFFQVEQPIITGIHTIEARSIDISDQGLKSELSKSLIVTIIPFGAPTLLLNDETLLTRAFTYFEGVAHQNSRIHVFIDDVDVETFEVGEHPSGAVGFSRIFAVPIKNGEHAIYLRAEDESGRFSLASQSKKIRIVDFPAPTILTPVSGSETIIDTPLVSGIAFNESKVKIFVNGHEDGEITVKNTPSGIGTFSYTIVNRISRGQSFTVYALAYDKKGRISNDSNHVDSRIAHYYIPPTLFAVSGKSRTPLVTGVAHNDSTIAIFVDGKRDSTITPVNHPSGTLYFEARIQTPLSSGARRITAQAFDAMKKPSEKSNTIVVTYTDPASPKTPEITKSVTDEKEQPKEEQKTEPKTGEVTTDDEEQSKITTDTEEETQSKETAPEEVAQKTSTNWPLFLGVLLLVVLAIIFIAWYLGSKRQLLNEGIDKLFSEDDDSPTTQSDPSLFLDNFELPKKIDSDRLGIDDVPPPPPSI</sequence>
<evidence type="ECO:0008006" key="6">
    <source>
        <dbReference type="Google" id="ProtNLM"/>
    </source>
</evidence>
<dbReference type="AlphaFoldDB" id="A0A1G2A6I1"/>
<accession>A0A1G2A6I1</accession>
<gene>
    <name evidence="4" type="ORF">A3H61_00700</name>
</gene>
<reference evidence="4 5" key="1">
    <citation type="journal article" date="2016" name="Nat. Commun.">
        <title>Thousands of microbial genomes shed light on interconnected biogeochemical processes in an aquifer system.</title>
        <authorList>
            <person name="Anantharaman K."/>
            <person name="Brown C.T."/>
            <person name="Hug L.A."/>
            <person name="Sharon I."/>
            <person name="Castelle C.J."/>
            <person name="Probst A.J."/>
            <person name="Thomas B.C."/>
            <person name="Singh A."/>
            <person name="Wilkins M.J."/>
            <person name="Karaoz U."/>
            <person name="Brodie E.L."/>
            <person name="Williams K.H."/>
            <person name="Hubbard S.S."/>
            <person name="Banfield J.F."/>
        </authorList>
    </citation>
    <scope>NUCLEOTIDE SEQUENCE [LARGE SCALE GENOMIC DNA]</scope>
</reference>
<feature type="signal peptide" evidence="3">
    <location>
        <begin position="1"/>
        <end position="24"/>
    </location>
</feature>
<evidence type="ECO:0000256" key="3">
    <source>
        <dbReference type="SAM" id="SignalP"/>
    </source>
</evidence>
<dbReference type="SUPFAM" id="SSF75011">
    <property type="entry name" value="3-carboxy-cis,cis-mucoante lactonizing enzyme"/>
    <property type="match status" value="1"/>
</dbReference>
<keyword evidence="2" id="KW-1133">Transmembrane helix</keyword>
<name>A0A1G2A6I1_9BACT</name>
<evidence type="ECO:0000256" key="1">
    <source>
        <dbReference type="SAM" id="MobiDB-lite"/>
    </source>
</evidence>
<keyword evidence="2" id="KW-0812">Transmembrane</keyword>
<protein>
    <recommendedName>
        <fullName evidence="6">Bacterial Ig-like domain-containing protein</fullName>
    </recommendedName>
</protein>
<feature type="compositionally biased region" description="Basic and acidic residues" evidence="1">
    <location>
        <begin position="418"/>
        <end position="435"/>
    </location>
</feature>